<evidence type="ECO:0000256" key="1">
    <source>
        <dbReference type="SAM" id="MobiDB-lite"/>
    </source>
</evidence>
<feature type="compositionally biased region" description="Low complexity" evidence="1">
    <location>
        <begin position="15"/>
        <end position="30"/>
    </location>
</feature>
<dbReference type="InterPro" id="IPR006530">
    <property type="entry name" value="YD"/>
</dbReference>
<dbReference type="EMBL" id="AP027142">
    <property type="protein sequence ID" value="BDV35885.1"/>
    <property type="molecule type" value="Genomic_DNA"/>
</dbReference>
<proteinExistence type="predicted"/>
<dbReference type="Gene3D" id="2.180.10.10">
    <property type="entry name" value="RHS repeat-associated core"/>
    <property type="match status" value="1"/>
</dbReference>
<keyword evidence="3" id="KW-1185">Reference proteome</keyword>
<evidence type="ECO:0000313" key="2">
    <source>
        <dbReference type="EMBL" id="BDV35885.1"/>
    </source>
</evidence>
<protein>
    <submittedName>
        <fullName evidence="2">Uncharacterized protein</fullName>
    </submittedName>
</protein>
<dbReference type="Proteomes" id="UP001317629">
    <property type="component" value="Chromosome"/>
</dbReference>
<sequence length="156" mass="17218">MAGWSAFSDFGSMEQKTQPTRKPTKTVPRVSAREHRCSQNGKLSKAVEGSIRFAHETTEAPAKGRLEVMEMYFDASGRPIKRKSVGAARVSRAYDARGNQVEEAYYTAEGKPTAPKDVGAARIAWRYDDEGRRVEAAFFGVDGALIERPHKLPAEA</sequence>
<name>A0ABN6VN18_9HYPH</name>
<dbReference type="NCBIfam" id="TIGR01643">
    <property type="entry name" value="YD_repeat_2x"/>
    <property type="match status" value="1"/>
</dbReference>
<evidence type="ECO:0000313" key="3">
    <source>
        <dbReference type="Proteomes" id="UP001317629"/>
    </source>
</evidence>
<gene>
    <name evidence="2" type="ORF">SS37A_34140</name>
</gene>
<organism evidence="2 3">
    <name type="scientific">Methylocystis iwaonis</name>
    <dbReference type="NCBI Taxonomy" id="2885079"/>
    <lineage>
        <taxon>Bacteria</taxon>
        <taxon>Pseudomonadati</taxon>
        <taxon>Pseudomonadota</taxon>
        <taxon>Alphaproteobacteria</taxon>
        <taxon>Hyphomicrobiales</taxon>
        <taxon>Methylocystaceae</taxon>
        <taxon>Methylocystis</taxon>
    </lineage>
</organism>
<reference evidence="2 3" key="1">
    <citation type="journal article" date="2023" name="Int. J. Syst. Evol. Microbiol.">
        <title>Methylocystis iwaonis sp. nov., a type II methane-oxidizing bacterium from surface soil of a rice paddy field in Japan, and emended description of the genus Methylocystis (ex Whittenbury et al. 1970) Bowman et al. 1993.</title>
        <authorList>
            <person name="Kaise H."/>
            <person name="Sawadogo J.B."/>
            <person name="Alam M.S."/>
            <person name="Ueno C."/>
            <person name="Dianou D."/>
            <person name="Shinjo R."/>
            <person name="Asakawa S."/>
        </authorList>
    </citation>
    <scope>NUCLEOTIDE SEQUENCE [LARGE SCALE GENOMIC DNA]</scope>
    <source>
        <strain evidence="2 3">SS37A-Re</strain>
    </source>
</reference>
<accession>A0ABN6VN18</accession>
<feature type="region of interest" description="Disordered" evidence="1">
    <location>
        <begin position="1"/>
        <end position="43"/>
    </location>
</feature>